<accession>A0A852TAJ9</accession>
<organism evidence="1 2">
    <name type="scientific">Neobacillus niacini</name>
    <dbReference type="NCBI Taxonomy" id="86668"/>
    <lineage>
        <taxon>Bacteria</taxon>
        <taxon>Bacillati</taxon>
        <taxon>Bacillota</taxon>
        <taxon>Bacilli</taxon>
        <taxon>Bacillales</taxon>
        <taxon>Bacillaceae</taxon>
        <taxon>Neobacillus</taxon>
    </lineage>
</organism>
<evidence type="ECO:0000313" key="2">
    <source>
        <dbReference type="Proteomes" id="UP000548423"/>
    </source>
</evidence>
<gene>
    <name evidence="1" type="ORF">F4694_002587</name>
</gene>
<name>A0A852TAJ9_9BACI</name>
<dbReference type="Proteomes" id="UP000548423">
    <property type="component" value="Unassembled WGS sequence"/>
</dbReference>
<proteinExistence type="predicted"/>
<dbReference type="EMBL" id="JACCBX010000005">
    <property type="protein sequence ID" value="NYE05812.1"/>
    <property type="molecule type" value="Genomic_DNA"/>
</dbReference>
<comment type="caution">
    <text evidence="1">The sequence shown here is derived from an EMBL/GenBank/DDBJ whole genome shotgun (WGS) entry which is preliminary data.</text>
</comment>
<protein>
    <submittedName>
        <fullName evidence="1">Uncharacterized protein</fullName>
    </submittedName>
</protein>
<evidence type="ECO:0000313" key="1">
    <source>
        <dbReference type="EMBL" id="NYE05812.1"/>
    </source>
</evidence>
<reference evidence="2" key="1">
    <citation type="submission" date="2020-07" db="EMBL/GenBank/DDBJ databases">
        <authorList>
            <person name="Partida-Martinez L."/>
            <person name="Huntemann M."/>
            <person name="Clum A."/>
            <person name="Wang J."/>
            <person name="Palaniappan K."/>
            <person name="Ritter S."/>
            <person name="Chen I.-M."/>
            <person name="Stamatis D."/>
            <person name="Reddy T."/>
            <person name="O'Malley R."/>
            <person name="Daum C."/>
            <person name="Shapiro N."/>
            <person name="Ivanova N."/>
            <person name="Kyrpides N."/>
            <person name="Woyke T."/>
        </authorList>
    </citation>
    <scope>NUCLEOTIDE SEQUENCE [LARGE SCALE GENOMIC DNA]</scope>
    <source>
        <strain evidence="2">AT2.8</strain>
    </source>
</reference>
<dbReference type="AlphaFoldDB" id="A0A852TAJ9"/>
<sequence length="162" mass="17742">MKISAMNIVQEDAHIFWDRASMAPQVMTRIEEELRAANLPVKAGLEKVSAGMLKGSKQFLVIEGPKKDVKILISAEGYGNFLHVFTYMLSEPSMFKQLGASLTAVASKNPGAAGLAYNLSQNPFDQQEYSMFWNSVTSVVDFSLHNLNLKKGFAGLEVPVGV</sequence>
<reference evidence="2" key="2">
    <citation type="submission" date="2020-08" db="EMBL/GenBank/DDBJ databases">
        <title>The Agave Microbiome: Exploring the role of microbial communities in plant adaptations to desert environments.</title>
        <authorList>
            <person name="Partida-Martinez L.P."/>
        </authorList>
    </citation>
    <scope>NUCLEOTIDE SEQUENCE [LARGE SCALE GENOMIC DNA]</scope>
    <source>
        <strain evidence="2">AT2.8</strain>
    </source>
</reference>